<evidence type="ECO:0000313" key="3">
    <source>
        <dbReference type="Proteomes" id="UP000320085"/>
    </source>
</evidence>
<evidence type="ECO:0008006" key="4">
    <source>
        <dbReference type="Google" id="ProtNLM"/>
    </source>
</evidence>
<dbReference type="RefSeq" id="WP_141819199.1">
    <property type="nucleotide sequence ID" value="NZ_BAAAQC010000005.1"/>
</dbReference>
<name>A0A543PSU8_9MICO</name>
<evidence type="ECO:0000256" key="1">
    <source>
        <dbReference type="SAM" id="MobiDB-lite"/>
    </source>
</evidence>
<dbReference type="Proteomes" id="UP000320085">
    <property type="component" value="Unassembled WGS sequence"/>
</dbReference>
<dbReference type="OrthoDB" id="4870610at2"/>
<dbReference type="AlphaFoldDB" id="A0A543PSU8"/>
<sequence>MELPDHLAELASTQWGVVTRRQLLEAGVPPAMIRWQTGRRWRSLLPGVILLSPGLPTWDQRLVAALLAAGPKSWLSGATAAAWHGLARADNTLPVHVMVPFPATSKQIAWVSIRATSLTNERLVQRGPLRVSCRPRALVDAAAQACDDDAARALVIAAVEDRQVRIDDVQHWLAVRRRNGTVRLKTAVREAATGLWSVPEAKLAGIVRASGLFPHVMANPVLVDALGRPLTTPDLWIDDVGLALMVHSRRFHAEALDWDATVDTDEDLRDAGIEVVGVTPNAIERRPEKVLARVSSGHARASRRPRPNVTATPRDWMSRVSG</sequence>
<organism evidence="2 3">
    <name type="scientific">Humibacillus xanthopallidus</name>
    <dbReference type="NCBI Taxonomy" id="412689"/>
    <lineage>
        <taxon>Bacteria</taxon>
        <taxon>Bacillati</taxon>
        <taxon>Actinomycetota</taxon>
        <taxon>Actinomycetes</taxon>
        <taxon>Micrococcales</taxon>
        <taxon>Intrasporangiaceae</taxon>
        <taxon>Humibacillus</taxon>
    </lineage>
</organism>
<accession>A0A543PSU8</accession>
<gene>
    <name evidence="2" type="ORF">FHX52_0250</name>
</gene>
<reference evidence="2 3" key="1">
    <citation type="submission" date="2019-06" db="EMBL/GenBank/DDBJ databases">
        <title>Sequencing the genomes of 1000 actinobacteria strains.</title>
        <authorList>
            <person name="Klenk H.-P."/>
        </authorList>
    </citation>
    <scope>NUCLEOTIDE SEQUENCE [LARGE SCALE GENOMIC DNA]</scope>
    <source>
        <strain evidence="2 3">DSM 21776</strain>
    </source>
</reference>
<feature type="region of interest" description="Disordered" evidence="1">
    <location>
        <begin position="293"/>
        <end position="322"/>
    </location>
</feature>
<protein>
    <recommendedName>
        <fullName evidence="4">Transcriptional regulator, AbiEi antitoxin, Type IV TA system</fullName>
    </recommendedName>
</protein>
<proteinExistence type="predicted"/>
<comment type="caution">
    <text evidence="2">The sequence shown here is derived from an EMBL/GenBank/DDBJ whole genome shotgun (WGS) entry which is preliminary data.</text>
</comment>
<dbReference type="EMBL" id="VFQF01000001">
    <property type="protein sequence ID" value="TQN47157.1"/>
    <property type="molecule type" value="Genomic_DNA"/>
</dbReference>
<evidence type="ECO:0000313" key="2">
    <source>
        <dbReference type="EMBL" id="TQN47157.1"/>
    </source>
</evidence>